<dbReference type="WBParaSite" id="ASIM_0001685401-mRNA-1">
    <property type="protein sequence ID" value="ASIM_0001685401-mRNA-1"/>
    <property type="gene ID" value="ASIM_0001685401"/>
</dbReference>
<evidence type="ECO:0000313" key="14">
    <source>
        <dbReference type="Proteomes" id="UP000267096"/>
    </source>
</evidence>
<feature type="domain" description="Chromo" evidence="10">
    <location>
        <begin position="181"/>
        <end position="244"/>
    </location>
</feature>
<feature type="region of interest" description="Disordered" evidence="9">
    <location>
        <begin position="130"/>
        <end position="175"/>
    </location>
</feature>
<dbReference type="GO" id="GO:0000775">
    <property type="term" value="C:chromosome, centromeric region"/>
    <property type="evidence" value="ECO:0007669"/>
    <property type="project" value="UniProtKB-SubCell"/>
</dbReference>
<keyword evidence="2" id="KW-0158">Chromosome</keyword>
<dbReference type="SMART" id="SM00468">
    <property type="entry name" value="PreSET"/>
    <property type="match status" value="1"/>
</dbReference>
<dbReference type="InterPro" id="IPR050973">
    <property type="entry name" value="H3K9_Histone-Lys_N-MTase"/>
</dbReference>
<comment type="subcellular location">
    <subcellularLocation>
        <location evidence="1">Chromosome</location>
        <location evidence="1">Centromere</location>
    </subcellularLocation>
</comment>
<sequence>MDSDSSRRWPGKHNSVTLPKKETGLILGVGYDDVIESHQPAEPRTAKMSTGKKRQDEVVSNGEFFGDQLWQSPVDMIELGVETEEYNKAKNADNCGNGRSSELLQDCSYRHCVDEKNDEINLAVHMQKTSNSCVGDPVQDEEGSESSTGVKSLTEEKKVTSDSESDEAPDLSHGYDENGMYEVERILAKRTQDQWGRPEVQYYVKWKDWPYKTCTWETKRSFGDWAEVRTEFNRRYHALQVVTRKPTYLQNHLRQLHSLARWEHSINTILTQNSREILYIHNDVDAERARHDFTYILKNKYPSELTMFLKEVNTSVSCNCGSDCGDIDKCCPRREGSKFYYKRRNGIKNEFYTCADRRVSAKIVECNDACSCDQSCPTKVVQRGRTQKVAIVRRKTCGWGVVTLEPILESTFVVEYVGEVLSIEEARSRHDSTYHFEMDGGDEVKYVIDAKHFGNEAAFINHSCDPNLDAVCVYVERIDPALHRIALFSNRRIEKGEELTLNYFRGREDEMKSRTSTSSGLRRRCECGAKNCMKYWPTVETDSDDENS</sequence>
<dbReference type="Pfam" id="PF05033">
    <property type="entry name" value="Pre-SET"/>
    <property type="match status" value="1"/>
</dbReference>
<keyword evidence="6" id="KW-0479">Metal-binding</keyword>
<evidence type="ECO:0000256" key="9">
    <source>
        <dbReference type="SAM" id="MobiDB-lite"/>
    </source>
</evidence>
<evidence type="ECO:0000256" key="7">
    <source>
        <dbReference type="ARBA" id="ARBA00022833"/>
    </source>
</evidence>
<evidence type="ECO:0000256" key="5">
    <source>
        <dbReference type="ARBA" id="ARBA00022691"/>
    </source>
</evidence>
<reference evidence="13 14" key="2">
    <citation type="submission" date="2018-11" db="EMBL/GenBank/DDBJ databases">
        <authorList>
            <consortium name="Pathogen Informatics"/>
        </authorList>
    </citation>
    <scope>NUCLEOTIDE SEQUENCE [LARGE SCALE GENOMIC DNA]</scope>
</reference>
<keyword evidence="3" id="KW-0489">Methyltransferase</keyword>
<dbReference type="SUPFAM" id="SSF82199">
    <property type="entry name" value="SET domain"/>
    <property type="match status" value="1"/>
</dbReference>
<dbReference type="PROSITE" id="PS50867">
    <property type="entry name" value="PRE_SET"/>
    <property type="match status" value="1"/>
</dbReference>
<protein>
    <submittedName>
        <fullName evidence="15">Histone-lysine N-methyltransferase</fullName>
    </submittedName>
</protein>
<dbReference type="InterPro" id="IPR016197">
    <property type="entry name" value="Chromo-like_dom_sf"/>
</dbReference>
<evidence type="ECO:0000256" key="6">
    <source>
        <dbReference type="ARBA" id="ARBA00022723"/>
    </source>
</evidence>
<dbReference type="GO" id="GO:0005634">
    <property type="term" value="C:nucleus"/>
    <property type="evidence" value="ECO:0007669"/>
    <property type="project" value="InterPro"/>
</dbReference>
<evidence type="ECO:0000259" key="11">
    <source>
        <dbReference type="PROSITE" id="PS50280"/>
    </source>
</evidence>
<evidence type="ECO:0000259" key="12">
    <source>
        <dbReference type="PROSITE" id="PS50867"/>
    </source>
</evidence>
<feature type="domain" description="Pre-SET" evidence="12">
    <location>
        <begin position="316"/>
        <end position="384"/>
    </location>
</feature>
<evidence type="ECO:0000259" key="10">
    <source>
        <dbReference type="PROSITE" id="PS50013"/>
    </source>
</evidence>
<reference evidence="15" key="1">
    <citation type="submission" date="2017-02" db="UniProtKB">
        <authorList>
            <consortium name="WormBaseParasite"/>
        </authorList>
    </citation>
    <scope>IDENTIFICATION</scope>
</reference>
<dbReference type="PROSITE" id="PS50280">
    <property type="entry name" value="SET"/>
    <property type="match status" value="1"/>
</dbReference>
<keyword evidence="5" id="KW-0949">S-adenosyl-L-methionine</keyword>
<keyword evidence="7" id="KW-0862">Zinc</keyword>
<dbReference type="PANTHER" id="PTHR46223:SF4">
    <property type="entry name" value="HISTONE-LYSINE N-METHYLTRANSFERASE-RELATED"/>
    <property type="match status" value="1"/>
</dbReference>
<dbReference type="GO" id="GO:0008270">
    <property type="term" value="F:zinc ion binding"/>
    <property type="evidence" value="ECO:0007669"/>
    <property type="project" value="InterPro"/>
</dbReference>
<dbReference type="GO" id="GO:0032259">
    <property type="term" value="P:methylation"/>
    <property type="evidence" value="ECO:0007669"/>
    <property type="project" value="UniProtKB-KW"/>
</dbReference>
<dbReference type="Pfam" id="PF00385">
    <property type="entry name" value="Chromo"/>
    <property type="match status" value="1"/>
</dbReference>
<dbReference type="SMART" id="SM00298">
    <property type="entry name" value="CHROMO"/>
    <property type="match status" value="1"/>
</dbReference>
<name>A0A0M3K7B3_ANISI</name>
<dbReference type="Pfam" id="PF00856">
    <property type="entry name" value="SET"/>
    <property type="match status" value="1"/>
</dbReference>
<dbReference type="AlphaFoldDB" id="A0A0M3K7B3"/>
<dbReference type="InterPro" id="IPR023780">
    <property type="entry name" value="Chromo_domain"/>
</dbReference>
<dbReference type="SMART" id="SM00317">
    <property type="entry name" value="SET"/>
    <property type="match status" value="1"/>
</dbReference>
<evidence type="ECO:0000256" key="3">
    <source>
        <dbReference type="ARBA" id="ARBA00022603"/>
    </source>
</evidence>
<dbReference type="OrthoDB" id="5846691at2759"/>
<dbReference type="EMBL" id="UYRR01032941">
    <property type="protein sequence ID" value="VDK57276.1"/>
    <property type="molecule type" value="Genomic_DNA"/>
</dbReference>
<dbReference type="Gene3D" id="2.170.270.10">
    <property type="entry name" value="SET domain"/>
    <property type="match status" value="1"/>
</dbReference>
<dbReference type="Proteomes" id="UP000267096">
    <property type="component" value="Unassembled WGS sequence"/>
</dbReference>
<dbReference type="CDD" id="cd00024">
    <property type="entry name" value="CD_CSD"/>
    <property type="match status" value="1"/>
</dbReference>
<keyword evidence="4" id="KW-0808">Transferase</keyword>
<feature type="domain" description="SET" evidence="11">
    <location>
        <begin position="379"/>
        <end position="504"/>
    </location>
</feature>
<keyword evidence="8" id="KW-0137">Centromere</keyword>
<dbReference type="InterPro" id="IPR007728">
    <property type="entry name" value="Pre-SET_dom"/>
</dbReference>
<evidence type="ECO:0000313" key="15">
    <source>
        <dbReference type="WBParaSite" id="ASIM_0001685401-mRNA-1"/>
    </source>
</evidence>
<proteinExistence type="predicted"/>
<accession>A0A0M3K7B3</accession>
<evidence type="ECO:0000313" key="13">
    <source>
        <dbReference type="EMBL" id="VDK57276.1"/>
    </source>
</evidence>
<evidence type="ECO:0000256" key="1">
    <source>
        <dbReference type="ARBA" id="ARBA00004584"/>
    </source>
</evidence>
<evidence type="ECO:0000256" key="4">
    <source>
        <dbReference type="ARBA" id="ARBA00022679"/>
    </source>
</evidence>
<dbReference type="InterPro" id="IPR001214">
    <property type="entry name" value="SET_dom"/>
</dbReference>
<dbReference type="InterPro" id="IPR000953">
    <property type="entry name" value="Chromo/chromo_shadow_dom"/>
</dbReference>
<evidence type="ECO:0000256" key="8">
    <source>
        <dbReference type="ARBA" id="ARBA00023328"/>
    </source>
</evidence>
<gene>
    <name evidence="13" type="ORF">ASIM_LOCUS16261</name>
</gene>
<dbReference type="SUPFAM" id="SSF54160">
    <property type="entry name" value="Chromo domain-like"/>
    <property type="match status" value="1"/>
</dbReference>
<keyword evidence="14" id="KW-1185">Reference proteome</keyword>
<dbReference type="PANTHER" id="PTHR46223">
    <property type="entry name" value="HISTONE-LYSINE N-METHYLTRANSFERASE SUV39H"/>
    <property type="match status" value="1"/>
</dbReference>
<dbReference type="PROSITE" id="PS50013">
    <property type="entry name" value="CHROMO_2"/>
    <property type="match status" value="1"/>
</dbReference>
<evidence type="ECO:0000256" key="2">
    <source>
        <dbReference type="ARBA" id="ARBA00022454"/>
    </source>
</evidence>
<organism evidence="15">
    <name type="scientific">Anisakis simplex</name>
    <name type="common">Herring worm</name>
    <dbReference type="NCBI Taxonomy" id="6269"/>
    <lineage>
        <taxon>Eukaryota</taxon>
        <taxon>Metazoa</taxon>
        <taxon>Ecdysozoa</taxon>
        <taxon>Nematoda</taxon>
        <taxon>Chromadorea</taxon>
        <taxon>Rhabditida</taxon>
        <taxon>Spirurina</taxon>
        <taxon>Ascaridomorpha</taxon>
        <taxon>Ascaridoidea</taxon>
        <taxon>Anisakidae</taxon>
        <taxon>Anisakis</taxon>
        <taxon>Anisakis simplex complex</taxon>
    </lineage>
</organism>
<dbReference type="InterPro" id="IPR046341">
    <property type="entry name" value="SET_dom_sf"/>
</dbReference>
<dbReference type="Gene3D" id="2.40.50.40">
    <property type="match status" value="1"/>
</dbReference>
<dbReference type="GO" id="GO:0046974">
    <property type="term" value="F:histone H3K9 methyltransferase activity"/>
    <property type="evidence" value="ECO:0007669"/>
    <property type="project" value="TreeGrafter"/>
</dbReference>